<dbReference type="EMBL" id="QMIF01000004">
    <property type="protein sequence ID" value="TVM34665.1"/>
    <property type="molecule type" value="Genomic_DNA"/>
</dbReference>
<evidence type="ECO:0000313" key="2">
    <source>
        <dbReference type="Proteomes" id="UP000434052"/>
    </source>
</evidence>
<evidence type="ECO:0008006" key="3">
    <source>
        <dbReference type="Google" id="ProtNLM"/>
    </source>
</evidence>
<reference evidence="1 2" key="1">
    <citation type="submission" date="2018-06" db="EMBL/GenBank/DDBJ databases">
        <title>Complete genome of Desulfovibrio marinus P48SEP.</title>
        <authorList>
            <person name="Crispim J.S."/>
            <person name="Vidigal P.M.P."/>
            <person name="Silva L.C.F."/>
            <person name="Araujo L.C."/>
            <person name="Laguardia C.N."/>
            <person name="Dias R.S."/>
            <person name="Sousa M.P."/>
            <person name="Paula S.O."/>
            <person name="Silva C."/>
        </authorList>
    </citation>
    <scope>NUCLEOTIDE SEQUENCE [LARGE SCALE GENOMIC DNA]</scope>
    <source>
        <strain evidence="1 2">P48SEP</strain>
    </source>
</reference>
<comment type="caution">
    <text evidence="1">The sequence shown here is derived from an EMBL/GenBank/DDBJ whole genome shotgun (WGS) entry which is preliminary data.</text>
</comment>
<dbReference type="Pfam" id="PF11392">
    <property type="entry name" value="AllH"/>
    <property type="match status" value="1"/>
</dbReference>
<proteinExistence type="predicted"/>
<gene>
    <name evidence="1" type="ORF">DQK91_08830</name>
</gene>
<dbReference type="AlphaFoldDB" id="A0A6P1ZL81"/>
<protein>
    <recommendedName>
        <fullName evidence="3">DUF2877 domain-containing protein</fullName>
    </recommendedName>
</protein>
<dbReference type="RefSeq" id="WP_144304986.1">
    <property type="nucleotide sequence ID" value="NZ_QMIF01000004.1"/>
</dbReference>
<dbReference type="Proteomes" id="UP000434052">
    <property type="component" value="Unassembled WGS sequence"/>
</dbReference>
<organism evidence="1 2">
    <name type="scientific">Oceanidesulfovibrio marinus</name>
    <dbReference type="NCBI Taxonomy" id="370038"/>
    <lineage>
        <taxon>Bacteria</taxon>
        <taxon>Pseudomonadati</taxon>
        <taxon>Thermodesulfobacteriota</taxon>
        <taxon>Desulfovibrionia</taxon>
        <taxon>Desulfovibrionales</taxon>
        <taxon>Desulfovibrionaceae</taxon>
        <taxon>Oceanidesulfovibrio</taxon>
    </lineage>
</organism>
<accession>A0A6P1ZL81</accession>
<name>A0A6P1ZL81_9BACT</name>
<sequence>MLRLAGVALGPTARRVLGSCKSGCVLSSHSKGVYCCFGDDILLVQEAGEEVVPFGILLASLAPLARARAGSPLHCSGELLCFHHLGIVVDCANAPTPQPVDFSLDIEHLPLRLERLVRSATALGSGSAMLLANHLPVLNGGGEAPPELADVWARALWNPLRNMAEYCKNQGDQASARRMLHDLLGLGPGLTPLGDDIICGAMVAARELERNFPFLRPVRENMSLAIQELCSSRTTPQSAAFLKSAAKGESFILLLRVMRQLFGRRHARPASPDRVSSLRSLLGVGHSSGQGFLLGIMLVAWQTVNNPGHRHFLPTR</sequence>
<evidence type="ECO:0000313" key="1">
    <source>
        <dbReference type="EMBL" id="TVM34665.1"/>
    </source>
</evidence>
<dbReference type="InterPro" id="IPR021530">
    <property type="entry name" value="AllH-like"/>
</dbReference>